<dbReference type="InterPro" id="IPR036890">
    <property type="entry name" value="HATPase_C_sf"/>
</dbReference>
<comment type="caution">
    <text evidence="5">The sequence shown here is derived from an EMBL/GenBank/DDBJ whole genome shotgun (WGS) entry which is preliminary data.</text>
</comment>
<comment type="similarity">
    <text evidence="1">Belongs to the heat shock protein 90 family.</text>
</comment>
<gene>
    <name evidence="5" type="ORF">GCM10025864_03000</name>
</gene>
<dbReference type="PANTHER" id="PTHR11528">
    <property type="entry name" value="HEAT SHOCK PROTEIN 90 FAMILY MEMBER"/>
    <property type="match status" value="1"/>
</dbReference>
<keyword evidence="2" id="KW-0547">Nucleotide-binding</keyword>
<name>A0ABQ6HVN2_9MICO</name>
<dbReference type="SUPFAM" id="SSF54211">
    <property type="entry name" value="Ribosomal protein S5 domain 2-like"/>
    <property type="match status" value="1"/>
</dbReference>
<sequence>MTETTPATRPFQVDLRGVVDLLGRHLYSGPRVYLRELVQNARDAVRARADLEPDGAGRPWEVRIHPTGGPGGVLRVVDDGAGLTAAEVGDLLATVGRSSKRDLLDLPREGLLGRFGIGLLSCFMVTDEIVVRSRSATGAPPVEWVGSAEGTFSVRELTGDEAAGVPVGNEVRLTARPDDVALLDHDGALGLARTYARFLDVPVRVERPDGAWETVTQEPVFAATGERRADLAEQVRAFGRDLVGAEPFDAIELSVPATGTRGTAYVLPFAPPPGARQASVVHLGGMLLDERWDGLLPDWAFFVRAVVDTTGLRPTASREALVEDDALEHTRAELGAAVRRWVLDLGLRRPARLAEFVAVHERSLKGLVVHDDELASFVLRWLRLETSVGVLTVDELVTRYPEVRYTETVDEFRQVAALAPPDRPVVNGGYVHDADVVRRLPDVFDGVRVARATVEDALDALDVPPLDDRATVARLEDRAGTVLDAVGCDVVVRRYEPADVPALYLAGRDALRAVDRGAARRVAPSLWAGVLGKASEAAPGGGPAAPTRPRLCLNWSSPLVRTLAATDDDAVLARTAQLLYVQALLAGHRPLRPGDRALLTGALTDLVQLSAAH</sequence>
<dbReference type="NCBIfam" id="NF010683">
    <property type="entry name" value="PRK14083.1"/>
    <property type="match status" value="1"/>
</dbReference>
<accession>A0ABQ6HVN2</accession>
<evidence type="ECO:0000313" key="5">
    <source>
        <dbReference type="EMBL" id="GMA22541.1"/>
    </source>
</evidence>
<dbReference type="Pfam" id="PF13589">
    <property type="entry name" value="HATPase_c_3"/>
    <property type="match status" value="1"/>
</dbReference>
<evidence type="ECO:0000256" key="3">
    <source>
        <dbReference type="ARBA" id="ARBA00022840"/>
    </source>
</evidence>
<dbReference type="InterPro" id="IPR020575">
    <property type="entry name" value="Hsp90_N"/>
</dbReference>
<evidence type="ECO:0000256" key="1">
    <source>
        <dbReference type="ARBA" id="ARBA00008239"/>
    </source>
</evidence>
<keyword evidence="3" id="KW-0067">ATP-binding</keyword>
<evidence type="ECO:0000256" key="2">
    <source>
        <dbReference type="ARBA" id="ARBA00022741"/>
    </source>
</evidence>
<dbReference type="Gene3D" id="3.30.565.10">
    <property type="entry name" value="Histidine kinase-like ATPase, C-terminal domain"/>
    <property type="match status" value="1"/>
</dbReference>
<organism evidence="5 6">
    <name type="scientific">Luteimicrobium album</name>
    <dbReference type="NCBI Taxonomy" id="1054550"/>
    <lineage>
        <taxon>Bacteria</taxon>
        <taxon>Bacillati</taxon>
        <taxon>Actinomycetota</taxon>
        <taxon>Actinomycetes</taxon>
        <taxon>Micrococcales</taxon>
        <taxon>Luteimicrobium</taxon>
    </lineage>
</organism>
<reference evidence="6" key="1">
    <citation type="journal article" date="2019" name="Int. J. Syst. Evol. Microbiol.">
        <title>The Global Catalogue of Microorganisms (GCM) 10K type strain sequencing project: providing services to taxonomists for standard genome sequencing and annotation.</title>
        <authorList>
            <consortium name="The Broad Institute Genomics Platform"/>
            <consortium name="The Broad Institute Genome Sequencing Center for Infectious Disease"/>
            <person name="Wu L."/>
            <person name="Ma J."/>
        </authorList>
    </citation>
    <scope>NUCLEOTIDE SEQUENCE [LARGE SCALE GENOMIC DNA]</scope>
    <source>
        <strain evidence="6">NBRC 106348</strain>
    </source>
</reference>
<keyword evidence="4" id="KW-0143">Chaperone</keyword>
<dbReference type="PIRSF" id="PIRSF002583">
    <property type="entry name" value="Hsp90"/>
    <property type="match status" value="1"/>
</dbReference>
<dbReference type="PRINTS" id="PR00775">
    <property type="entry name" value="HEATSHOCK90"/>
</dbReference>
<dbReference type="Proteomes" id="UP001157091">
    <property type="component" value="Unassembled WGS sequence"/>
</dbReference>
<dbReference type="InterPro" id="IPR020568">
    <property type="entry name" value="Ribosomal_Su5_D2-typ_SF"/>
</dbReference>
<dbReference type="RefSeq" id="WP_284291612.1">
    <property type="nucleotide sequence ID" value="NZ_BSUK01000001.1"/>
</dbReference>
<dbReference type="Gene3D" id="3.30.230.80">
    <property type="match status" value="1"/>
</dbReference>
<dbReference type="SUPFAM" id="SSF55874">
    <property type="entry name" value="ATPase domain of HSP90 chaperone/DNA topoisomerase II/histidine kinase"/>
    <property type="match status" value="1"/>
</dbReference>
<protein>
    <submittedName>
        <fullName evidence="5">HSP90 family protein</fullName>
    </submittedName>
</protein>
<proteinExistence type="inferred from homology"/>
<dbReference type="InterPro" id="IPR001404">
    <property type="entry name" value="Hsp90_fam"/>
</dbReference>
<keyword evidence="6" id="KW-1185">Reference proteome</keyword>
<evidence type="ECO:0000313" key="6">
    <source>
        <dbReference type="Proteomes" id="UP001157091"/>
    </source>
</evidence>
<evidence type="ECO:0000256" key="4">
    <source>
        <dbReference type="ARBA" id="ARBA00023186"/>
    </source>
</evidence>
<dbReference type="EMBL" id="BSUK01000001">
    <property type="protein sequence ID" value="GMA22541.1"/>
    <property type="molecule type" value="Genomic_DNA"/>
</dbReference>